<gene>
    <name evidence="1" type="ORF">ACFQFQ_05385</name>
</gene>
<proteinExistence type="predicted"/>
<protein>
    <submittedName>
        <fullName evidence="1">Uncharacterized protein</fullName>
    </submittedName>
</protein>
<sequence length="69" mass="7653">MPDQSGGFLAFDENFQESFIIEPVICDRTASIAQSPCFIENHWCFVANLAAFAGLFPLCEWVIRAGRGP</sequence>
<dbReference type="EMBL" id="JBHSWG010000001">
    <property type="protein sequence ID" value="MFC6759061.1"/>
    <property type="molecule type" value="Genomic_DNA"/>
</dbReference>
<comment type="caution">
    <text evidence="1">The sequence shown here is derived from an EMBL/GenBank/DDBJ whole genome shotgun (WGS) entry which is preliminary data.</text>
</comment>
<organism evidence="1 2">
    <name type="scientific">Sulfitobacter porphyrae</name>
    <dbReference type="NCBI Taxonomy" id="1246864"/>
    <lineage>
        <taxon>Bacteria</taxon>
        <taxon>Pseudomonadati</taxon>
        <taxon>Pseudomonadota</taxon>
        <taxon>Alphaproteobacteria</taxon>
        <taxon>Rhodobacterales</taxon>
        <taxon>Roseobacteraceae</taxon>
        <taxon>Sulfitobacter</taxon>
    </lineage>
</organism>
<accession>A0ABW2B1E4</accession>
<evidence type="ECO:0000313" key="2">
    <source>
        <dbReference type="Proteomes" id="UP001596353"/>
    </source>
</evidence>
<evidence type="ECO:0000313" key="1">
    <source>
        <dbReference type="EMBL" id="MFC6759061.1"/>
    </source>
</evidence>
<reference evidence="2" key="1">
    <citation type="journal article" date="2019" name="Int. J. Syst. Evol. Microbiol.">
        <title>The Global Catalogue of Microorganisms (GCM) 10K type strain sequencing project: providing services to taxonomists for standard genome sequencing and annotation.</title>
        <authorList>
            <consortium name="The Broad Institute Genomics Platform"/>
            <consortium name="The Broad Institute Genome Sequencing Center for Infectious Disease"/>
            <person name="Wu L."/>
            <person name="Ma J."/>
        </authorList>
    </citation>
    <scope>NUCLEOTIDE SEQUENCE [LARGE SCALE GENOMIC DNA]</scope>
    <source>
        <strain evidence="2">CCUG 66188</strain>
    </source>
</reference>
<keyword evidence="2" id="KW-1185">Reference proteome</keyword>
<dbReference type="Proteomes" id="UP001596353">
    <property type="component" value="Unassembled WGS sequence"/>
</dbReference>
<name>A0ABW2B1E4_9RHOB</name>